<protein>
    <submittedName>
        <fullName evidence="2">Uncharacterized protein</fullName>
    </submittedName>
</protein>
<sequence length="172" mass="19960">MKKLAVIVILIFLLISNIVFIGMTVLYKSKIVNQAFRVYSFDGENSDIKISDGIIIIYNNKQIVDGGKMQYIGNKQERVKSYSKNIYINKQGSKKKILSNAVSFEVNSKEITFNDEFLLNKDIREISSDNLFSEEDINIMEDNLYFSLHYSTDEEKEESIIIKLKLKEFNMN</sequence>
<name>A0A1S8TXY1_9CLOT</name>
<keyword evidence="1" id="KW-1133">Transmembrane helix</keyword>
<evidence type="ECO:0000256" key="1">
    <source>
        <dbReference type="SAM" id="Phobius"/>
    </source>
</evidence>
<organism evidence="2 3">
    <name type="scientific">Clostridium puniceum</name>
    <dbReference type="NCBI Taxonomy" id="29367"/>
    <lineage>
        <taxon>Bacteria</taxon>
        <taxon>Bacillati</taxon>
        <taxon>Bacillota</taxon>
        <taxon>Clostridia</taxon>
        <taxon>Eubacteriales</taxon>
        <taxon>Clostridiaceae</taxon>
        <taxon>Clostridium</taxon>
    </lineage>
</organism>
<keyword evidence="1" id="KW-0812">Transmembrane</keyword>
<gene>
    <name evidence="2" type="ORF">CLPUN_00210</name>
</gene>
<dbReference type="EMBL" id="LZZM01000002">
    <property type="protein sequence ID" value="OOM82601.1"/>
    <property type="molecule type" value="Genomic_DNA"/>
</dbReference>
<dbReference type="Proteomes" id="UP000190890">
    <property type="component" value="Unassembled WGS sequence"/>
</dbReference>
<dbReference type="STRING" id="29367.CLPUN_00210"/>
<keyword evidence="1" id="KW-0472">Membrane</keyword>
<evidence type="ECO:0000313" key="3">
    <source>
        <dbReference type="Proteomes" id="UP000190890"/>
    </source>
</evidence>
<proteinExistence type="predicted"/>
<accession>A0A1S8TXY1</accession>
<feature type="transmembrane region" description="Helical" evidence="1">
    <location>
        <begin position="6"/>
        <end position="27"/>
    </location>
</feature>
<comment type="caution">
    <text evidence="2">The sequence shown here is derived from an EMBL/GenBank/DDBJ whole genome shotgun (WGS) entry which is preliminary data.</text>
</comment>
<dbReference type="RefSeq" id="WP_077845358.1">
    <property type="nucleotide sequence ID" value="NZ_LZZM01000002.1"/>
</dbReference>
<evidence type="ECO:0000313" key="2">
    <source>
        <dbReference type="EMBL" id="OOM82601.1"/>
    </source>
</evidence>
<dbReference type="OrthoDB" id="1938393at2"/>
<reference evidence="2 3" key="1">
    <citation type="submission" date="2016-05" db="EMBL/GenBank/DDBJ databases">
        <title>Microbial solvent formation.</title>
        <authorList>
            <person name="Poehlein A."/>
            <person name="Montoya Solano J.D."/>
            <person name="Flitsch S."/>
            <person name="Krabben P."/>
            <person name="Duerre P."/>
            <person name="Daniel R."/>
        </authorList>
    </citation>
    <scope>NUCLEOTIDE SEQUENCE [LARGE SCALE GENOMIC DNA]</scope>
    <source>
        <strain evidence="2 3">DSM 2619</strain>
    </source>
</reference>
<keyword evidence="3" id="KW-1185">Reference proteome</keyword>
<dbReference type="AlphaFoldDB" id="A0A1S8TXY1"/>